<dbReference type="RefSeq" id="WP_020196268.1">
    <property type="nucleotide sequence ID" value="NZ_BAOH01000051.1"/>
</dbReference>
<dbReference type="Proteomes" id="UP000031586">
    <property type="component" value="Unassembled WGS sequence"/>
</dbReference>
<dbReference type="PANTHER" id="PTHR37816:SF1">
    <property type="entry name" value="TOXIN"/>
    <property type="match status" value="1"/>
</dbReference>
<organism evidence="1 2">
    <name type="scientific">Vibrio owensii CAIM 1854 = LMG 25443</name>
    <dbReference type="NCBI Taxonomy" id="1229493"/>
    <lineage>
        <taxon>Bacteria</taxon>
        <taxon>Pseudomonadati</taxon>
        <taxon>Pseudomonadota</taxon>
        <taxon>Gammaproteobacteria</taxon>
        <taxon>Vibrionales</taxon>
        <taxon>Vibrionaceae</taxon>
        <taxon>Vibrio</taxon>
    </lineage>
</organism>
<dbReference type="Gene3D" id="3.40.50.300">
    <property type="entry name" value="P-loop containing nucleotide triphosphate hydrolases"/>
    <property type="match status" value="1"/>
</dbReference>
<keyword evidence="1" id="KW-0808">Transferase</keyword>
<accession>A0A0C1Z4M1</accession>
<dbReference type="GO" id="GO:0016301">
    <property type="term" value="F:kinase activity"/>
    <property type="evidence" value="ECO:0007669"/>
    <property type="project" value="UniProtKB-KW"/>
</dbReference>
<protein>
    <submittedName>
        <fullName evidence="1">Adenylate kinase</fullName>
    </submittedName>
</protein>
<dbReference type="InterPro" id="IPR052922">
    <property type="entry name" value="Cytidylate_Kinase-2"/>
</dbReference>
<dbReference type="PANTHER" id="PTHR37816">
    <property type="entry name" value="YALI0E33011P"/>
    <property type="match status" value="1"/>
</dbReference>
<dbReference type="SUPFAM" id="SSF52540">
    <property type="entry name" value="P-loop containing nucleoside triphosphate hydrolases"/>
    <property type="match status" value="1"/>
</dbReference>
<dbReference type="AlphaFoldDB" id="A0A0C1Z4M1"/>
<evidence type="ECO:0000313" key="1">
    <source>
        <dbReference type="EMBL" id="KIF51975.1"/>
    </source>
</evidence>
<gene>
    <name evidence="1" type="ORF">H735_17655</name>
</gene>
<name>A0A0C1Z4M1_9VIBR</name>
<evidence type="ECO:0000313" key="2">
    <source>
        <dbReference type="Proteomes" id="UP000031586"/>
    </source>
</evidence>
<dbReference type="InterPro" id="IPR027417">
    <property type="entry name" value="P-loop_NTPase"/>
</dbReference>
<proteinExistence type="predicted"/>
<sequence>MKRINVVGSSGSGKSTFSKQLAMKLGVTYIEMDRLFWLPDWKELDDETFFDKVVDVTQQEAWVLDGNYSRTQPYKWQRVDTIIWLDYSRSITTYRSVTRAIKRAWTQEEFWEGTGNRESFRKAFLSKDSIIWWSVKNYQKNRKRYLKLKEDLKGSPIEFIHITSPKMAQDFLGSQDFINR</sequence>
<comment type="caution">
    <text evidence="1">The sequence shown here is derived from an EMBL/GenBank/DDBJ whole genome shotgun (WGS) entry which is preliminary data.</text>
</comment>
<dbReference type="PATRIC" id="fig|1229493.5.peg.2688"/>
<dbReference type="EMBL" id="JPRD01000028">
    <property type="protein sequence ID" value="KIF51975.1"/>
    <property type="molecule type" value="Genomic_DNA"/>
</dbReference>
<keyword evidence="1" id="KW-0418">Kinase</keyword>
<reference evidence="1 2" key="1">
    <citation type="submission" date="2014-07" db="EMBL/GenBank/DDBJ databases">
        <title>Unique and conserved regions in Vibrio harveyi and related species in comparison with the shrimp pathogen Vibrio harveyi CAIM 1792.</title>
        <authorList>
            <person name="Espinoza-Valles I."/>
            <person name="Vora G."/>
            <person name="Leekitcharoenphon P."/>
            <person name="Ussery D."/>
            <person name="Hoj L."/>
            <person name="Gomez-Gil B."/>
        </authorList>
    </citation>
    <scope>NUCLEOTIDE SEQUENCE [LARGE SCALE GENOMIC DNA]</scope>
    <source>
        <strain evidence="2">CAIM 1854 / LMG 25443</strain>
    </source>
</reference>